<dbReference type="SUPFAM" id="SSF144232">
    <property type="entry name" value="HIT/MYND zinc finger-like"/>
    <property type="match status" value="1"/>
</dbReference>
<proteinExistence type="predicted"/>
<sequence>MAMTNNRKRCFTCSRENNTYTCEGCSKRFCSIHIPEHQQILNEELHHIINGYNQFKQRIDEQKQYSYNYSLIEQIDQWERNSIEIIQEKAQELNGNKNSITAADGNLAGQELNQFDCPTGIFIDKNKNIFIVDCANHRVVEWKYNAKEGQIIAGGNGKANRMNQLNYPQEVIVDDFGRIYVADNGNSRIMRWCEGKEEGEIVVGGNNEGYRSNQLYSPHDLSFDDEGNLYVVDSLRARILKFEIM</sequence>
<name>A0A814R5M7_9BILA</name>
<dbReference type="CDD" id="cd05819">
    <property type="entry name" value="NHL"/>
    <property type="match status" value="1"/>
</dbReference>
<dbReference type="InterPro" id="IPR011042">
    <property type="entry name" value="6-blade_b-propeller_TolB-like"/>
</dbReference>
<keyword evidence="1" id="KW-0677">Repeat</keyword>
<dbReference type="PANTHER" id="PTHR24104">
    <property type="entry name" value="E3 UBIQUITIN-PROTEIN LIGASE NHLRC1-RELATED"/>
    <property type="match status" value="1"/>
</dbReference>
<gene>
    <name evidence="2" type="ORF">JYZ213_LOCUS22922</name>
</gene>
<evidence type="ECO:0000256" key="1">
    <source>
        <dbReference type="ARBA" id="ARBA00022737"/>
    </source>
</evidence>
<comment type="caution">
    <text evidence="2">The sequence shown here is derived from an EMBL/GenBank/DDBJ whole genome shotgun (WGS) entry which is preliminary data.</text>
</comment>
<accession>A0A814R5M7</accession>
<dbReference type="EMBL" id="CAJNOG010000265">
    <property type="protein sequence ID" value="CAF1129196.1"/>
    <property type="molecule type" value="Genomic_DNA"/>
</dbReference>
<dbReference type="Pfam" id="PF01436">
    <property type="entry name" value="NHL"/>
    <property type="match status" value="1"/>
</dbReference>
<dbReference type="PANTHER" id="PTHR24104:SF25">
    <property type="entry name" value="PROTEIN LIN-41"/>
    <property type="match status" value="1"/>
</dbReference>
<dbReference type="SUPFAM" id="SSF101898">
    <property type="entry name" value="NHL repeat"/>
    <property type="match status" value="1"/>
</dbReference>
<evidence type="ECO:0000313" key="3">
    <source>
        <dbReference type="Proteomes" id="UP000663845"/>
    </source>
</evidence>
<dbReference type="AlphaFoldDB" id="A0A814R5M7"/>
<organism evidence="2 3">
    <name type="scientific">Adineta steineri</name>
    <dbReference type="NCBI Taxonomy" id="433720"/>
    <lineage>
        <taxon>Eukaryota</taxon>
        <taxon>Metazoa</taxon>
        <taxon>Spiralia</taxon>
        <taxon>Gnathifera</taxon>
        <taxon>Rotifera</taxon>
        <taxon>Eurotatoria</taxon>
        <taxon>Bdelloidea</taxon>
        <taxon>Adinetida</taxon>
        <taxon>Adinetidae</taxon>
        <taxon>Adineta</taxon>
    </lineage>
</organism>
<dbReference type="Proteomes" id="UP000663845">
    <property type="component" value="Unassembled WGS sequence"/>
</dbReference>
<dbReference type="InterPro" id="IPR050952">
    <property type="entry name" value="TRIM-NHL_E3_ligases"/>
</dbReference>
<reference evidence="2" key="1">
    <citation type="submission" date="2021-02" db="EMBL/GenBank/DDBJ databases">
        <authorList>
            <person name="Nowell W R."/>
        </authorList>
    </citation>
    <scope>NUCLEOTIDE SEQUENCE</scope>
</reference>
<evidence type="ECO:0000313" key="2">
    <source>
        <dbReference type="EMBL" id="CAF1129196.1"/>
    </source>
</evidence>
<dbReference type="GO" id="GO:0008270">
    <property type="term" value="F:zinc ion binding"/>
    <property type="evidence" value="ECO:0007669"/>
    <property type="project" value="UniProtKB-KW"/>
</dbReference>
<dbReference type="Gene3D" id="2.120.10.30">
    <property type="entry name" value="TolB, C-terminal domain"/>
    <property type="match status" value="1"/>
</dbReference>
<dbReference type="InterPro" id="IPR001258">
    <property type="entry name" value="NHL_repeat"/>
</dbReference>
<protein>
    <submittedName>
        <fullName evidence="2">Uncharacterized protein</fullName>
    </submittedName>
</protein>